<evidence type="ECO:0000313" key="2">
    <source>
        <dbReference type="EMBL" id="EEF23016.1"/>
    </source>
</evidence>
<proteinExistence type="predicted"/>
<keyword evidence="3" id="KW-1185">Reference proteome</keyword>
<sequence>VEREGGAVAGAVDGDQAAHQRGHDVVADRQPQPAAALAQLGGEERVENARHVFRRDAAAVVAEADLHAAVDWGVGAQPHAAAAFAGKRVQQGVVDEVGNHLAVRAGIAVHHHGVRHLDFDAVAGGADAVHHGGDHLVRHLRQVECAPLLGGAVHRHLLEAVDQVGRAGQPAHHQLVRLARVVQIAGQRRALQAGAIHLRFQFLGFLQQRAGDQQAVADRRVQLVRDAGHQRTQRRQLFLRHQLRLRVLQLAVGFGVVERDGAIGAQRTEDQPFAFAVRLRLAALHRHHAQRAFADQQRH</sequence>
<evidence type="ECO:0000313" key="3">
    <source>
        <dbReference type="Proteomes" id="UP000008311"/>
    </source>
</evidence>
<organism evidence="2 3">
    <name type="scientific">Ricinus communis</name>
    <name type="common">Castor bean</name>
    <dbReference type="NCBI Taxonomy" id="3988"/>
    <lineage>
        <taxon>Eukaryota</taxon>
        <taxon>Viridiplantae</taxon>
        <taxon>Streptophyta</taxon>
        <taxon>Embryophyta</taxon>
        <taxon>Tracheophyta</taxon>
        <taxon>Spermatophyta</taxon>
        <taxon>Magnoliopsida</taxon>
        <taxon>eudicotyledons</taxon>
        <taxon>Gunneridae</taxon>
        <taxon>Pentapetalae</taxon>
        <taxon>rosids</taxon>
        <taxon>fabids</taxon>
        <taxon>Malpighiales</taxon>
        <taxon>Euphorbiaceae</taxon>
        <taxon>Acalyphoideae</taxon>
        <taxon>Acalypheae</taxon>
        <taxon>Ricinus</taxon>
    </lineage>
</organism>
<feature type="non-terminal residue" evidence="2">
    <location>
        <position position="1"/>
    </location>
</feature>
<feature type="region of interest" description="Disordered" evidence="1">
    <location>
        <begin position="1"/>
        <end position="28"/>
    </location>
</feature>
<dbReference type="InParanoid" id="B9TM98"/>
<gene>
    <name evidence="2" type="ORF">RCOM_2009640</name>
</gene>
<reference evidence="3" key="1">
    <citation type="journal article" date="2010" name="Nat. Biotechnol.">
        <title>Draft genome sequence of the oilseed species Ricinus communis.</title>
        <authorList>
            <person name="Chan A.P."/>
            <person name="Crabtree J."/>
            <person name="Zhao Q."/>
            <person name="Lorenzi H."/>
            <person name="Orvis J."/>
            <person name="Puiu D."/>
            <person name="Melake-Berhan A."/>
            <person name="Jones K.M."/>
            <person name="Redman J."/>
            <person name="Chen G."/>
            <person name="Cahoon E.B."/>
            <person name="Gedil M."/>
            <person name="Stanke M."/>
            <person name="Haas B.J."/>
            <person name="Wortman J.R."/>
            <person name="Fraser-Liggett C.M."/>
            <person name="Ravel J."/>
            <person name="Rabinowicz P.D."/>
        </authorList>
    </citation>
    <scope>NUCLEOTIDE SEQUENCE [LARGE SCALE GENOMIC DNA]</scope>
    <source>
        <strain evidence="3">cv. Hale</strain>
    </source>
</reference>
<dbReference type="Proteomes" id="UP000008311">
    <property type="component" value="Unassembled WGS sequence"/>
</dbReference>
<name>B9TM98_RICCO</name>
<protein>
    <submittedName>
        <fullName evidence="2">Uncharacterized protein</fullName>
    </submittedName>
</protein>
<dbReference type="EMBL" id="EQ988481">
    <property type="protein sequence ID" value="EEF23016.1"/>
    <property type="molecule type" value="Genomic_DNA"/>
</dbReference>
<dbReference type="AlphaFoldDB" id="B9TM98"/>
<accession>B9TM98</accession>
<feature type="compositionally biased region" description="Basic and acidic residues" evidence="1">
    <location>
        <begin position="16"/>
        <end position="27"/>
    </location>
</feature>
<evidence type="ECO:0000256" key="1">
    <source>
        <dbReference type="SAM" id="MobiDB-lite"/>
    </source>
</evidence>
<feature type="non-terminal residue" evidence="2">
    <location>
        <position position="299"/>
    </location>
</feature>